<protein>
    <submittedName>
        <fullName evidence="2">Putative secreted protein</fullName>
    </submittedName>
</protein>
<dbReference type="EMBL" id="GIFC01000334">
    <property type="protein sequence ID" value="MXU82417.1"/>
    <property type="molecule type" value="Transcribed_RNA"/>
</dbReference>
<evidence type="ECO:0000256" key="1">
    <source>
        <dbReference type="SAM" id="SignalP"/>
    </source>
</evidence>
<organism evidence="2">
    <name type="scientific">Ixodes ricinus</name>
    <name type="common">Common tick</name>
    <name type="synonym">Acarus ricinus</name>
    <dbReference type="NCBI Taxonomy" id="34613"/>
    <lineage>
        <taxon>Eukaryota</taxon>
        <taxon>Metazoa</taxon>
        <taxon>Ecdysozoa</taxon>
        <taxon>Arthropoda</taxon>
        <taxon>Chelicerata</taxon>
        <taxon>Arachnida</taxon>
        <taxon>Acari</taxon>
        <taxon>Parasitiformes</taxon>
        <taxon>Ixodida</taxon>
        <taxon>Ixodoidea</taxon>
        <taxon>Ixodidae</taxon>
        <taxon>Ixodinae</taxon>
        <taxon>Ixodes</taxon>
    </lineage>
</organism>
<name>A0A6B0TZQ2_IXORI</name>
<evidence type="ECO:0000313" key="2">
    <source>
        <dbReference type="EMBL" id="MXU82417.1"/>
    </source>
</evidence>
<proteinExistence type="predicted"/>
<sequence>MTMVLLCSLLLSTTPTDITSDTLYKLLSFHSIIECPPFPNLFSTSALINKNKVKENKKATACNSRKAQ</sequence>
<feature type="chain" id="PRO_5025599422" evidence="1">
    <location>
        <begin position="21"/>
        <end position="68"/>
    </location>
</feature>
<dbReference type="AlphaFoldDB" id="A0A6B0TZQ2"/>
<reference evidence="2" key="1">
    <citation type="submission" date="2019-12" db="EMBL/GenBank/DDBJ databases">
        <title>An insight into the sialome of adult female Ixodes ricinus ticks feeding for 6 days.</title>
        <authorList>
            <person name="Perner J."/>
            <person name="Ribeiro J.M.C."/>
        </authorList>
    </citation>
    <scope>NUCLEOTIDE SEQUENCE</scope>
    <source>
        <strain evidence="2">Semi-engorged</strain>
        <tissue evidence="2">Salivary glands</tissue>
    </source>
</reference>
<accession>A0A6B0TZQ2</accession>
<feature type="signal peptide" evidence="1">
    <location>
        <begin position="1"/>
        <end position="20"/>
    </location>
</feature>
<keyword evidence="1" id="KW-0732">Signal</keyword>